<comment type="caution">
    <text evidence="2">The sequence shown here is derived from an EMBL/GenBank/DDBJ whole genome shotgun (WGS) entry which is preliminary data.</text>
</comment>
<feature type="region of interest" description="Disordered" evidence="1">
    <location>
        <begin position="190"/>
        <end position="209"/>
    </location>
</feature>
<dbReference type="AlphaFoldDB" id="A0A3R6V208"/>
<accession>A0A3R6V208</accession>
<evidence type="ECO:0000313" key="3">
    <source>
        <dbReference type="Proteomes" id="UP000285060"/>
    </source>
</evidence>
<name>A0A3R6V208_9STRA</name>
<dbReference type="EMBL" id="QUSY01004330">
    <property type="protein sequence ID" value="RHY13859.1"/>
    <property type="molecule type" value="Genomic_DNA"/>
</dbReference>
<dbReference type="VEuPathDB" id="FungiDB:H310_01023"/>
<gene>
    <name evidence="2" type="ORF">DYB32_010892</name>
</gene>
<feature type="compositionally biased region" description="Basic and acidic residues" evidence="1">
    <location>
        <begin position="197"/>
        <end position="209"/>
    </location>
</feature>
<organism evidence="2 3">
    <name type="scientific">Aphanomyces invadans</name>
    <dbReference type="NCBI Taxonomy" id="157072"/>
    <lineage>
        <taxon>Eukaryota</taxon>
        <taxon>Sar</taxon>
        <taxon>Stramenopiles</taxon>
        <taxon>Oomycota</taxon>
        <taxon>Saprolegniomycetes</taxon>
        <taxon>Saprolegniales</taxon>
        <taxon>Verrucalvaceae</taxon>
        <taxon>Aphanomyces</taxon>
    </lineage>
</organism>
<evidence type="ECO:0000313" key="2">
    <source>
        <dbReference type="EMBL" id="RHY13859.1"/>
    </source>
</evidence>
<protein>
    <submittedName>
        <fullName evidence="2">Uncharacterized protein</fullName>
    </submittedName>
</protein>
<sequence>MLLCIKSYIVLESVYSLLILIYPSKHDMSKVPNRIEFTLVQKSLDTQFGMSFVGVPECGTIGVRLKVEQDSIAEAVGMVSGLGLVGYKDAADREYTEEIVGAPLIADPLANYPRVYTLRFCTKALKVSHSLNALIWIRCQRQEYARAVIKLMHSRATKHVGHAPAKLASALGTVSLAADDDQLLNAAKMAVKKKRSRETSEEARERTLP</sequence>
<proteinExistence type="predicted"/>
<keyword evidence="3" id="KW-1185">Reference proteome</keyword>
<dbReference type="Proteomes" id="UP000285060">
    <property type="component" value="Unassembled WGS sequence"/>
</dbReference>
<reference evidence="2 3" key="1">
    <citation type="submission" date="2018-08" db="EMBL/GenBank/DDBJ databases">
        <title>Aphanomyces genome sequencing and annotation.</title>
        <authorList>
            <person name="Minardi D."/>
            <person name="Oidtmann B."/>
            <person name="Van Der Giezen M."/>
            <person name="Studholme D.J."/>
        </authorList>
    </citation>
    <scope>NUCLEOTIDE SEQUENCE [LARGE SCALE GENOMIC DNA]</scope>
    <source>
        <strain evidence="2 3">NJM0002</strain>
    </source>
</reference>
<evidence type="ECO:0000256" key="1">
    <source>
        <dbReference type="SAM" id="MobiDB-lite"/>
    </source>
</evidence>